<evidence type="ECO:0000313" key="2">
    <source>
        <dbReference type="Proteomes" id="UP001249851"/>
    </source>
</evidence>
<dbReference type="SUPFAM" id="SSF52200">
    <property type="entry name" value="Toll/Interleukin receptor TIR domain"/>
    <property type="match status" value="1"/>
</dbReference>
<protein>
    <submittedName>
        <fullName evidence="1">Uncharacterized protein</fullName>
    </submittedName>
</protein>
<organism evidence="1 2">
    <name type="scientific">Acropora cervicornis</name>
    <name type="common">Staghorn coral</name>
    <dbReference type="NCBI Taxonomy" id="6130"/>
    <lineage>
        <taxon>Eukaryota</taxon>
        <taxon>Metazoa</taxon>
        <taxon>Cnidaria</taxon>
        <taxon>Anthozoa</taxon>
        <taxon>Hexacorallia</taxon>
        <taxon>Scleractinia</taxon>
        <taxon>Astrocoeniina</taxon>
        <taxon>Acroporidae</taxon>
        <taxon>Acropora</taxon>
    </lineage>
</organism>
<dbReference type="EMBL" id="JARQWQ010000075">
    <property type="protein sequence ID" value="KAK2553654.1"/>
    <property type="molecule type" value="Genomic_DNA"/>
</dbReference>
<dbReference type="InterPro" id="IPR035897">
    <property type="entry name" value="Toll_tir_struct_dom_sf"/>
</dbReference>
<evidence type="ECO:0000313" key="1">
    <source>
        <dbReference type="EMBL" id="KAK2553654.1"/>
    </source>
</evidence>
<reference evidence="1" key="1">
    <citation type="journal article" date="2023" name="G3 (Bethesda)">
        <title>Whole genome assembly and annotation of the endangered Caribbean coral Acropora cervicornis.</title>
        <authorList>
            <person name="Selwyn J.D."/>
            <person name="Vollmer S.V."/>
        </authorList>
    </citation>
    <scope>NUCLEOTIDE SEQUENCE</scope>
    <source>
        <strain evidence="1">K2</strain>
    </source>
</reference>
<comment type="caution">
    <text evidence="1">The sequence shown here is derived from an EMBL/GenBank/DDBJ whole genome shotgun (WGS) entry which is preliminary data.</text>
</comment>
<name>A0AAD9UXJ0_ACRCE</name>
<keyword evidence="2" id="KW-1185">Reference proteome</keyword>
<proteinExistence type="predicted"/>
<dbReference type="Proteomes" id="UP001249851">
    <property type="component" value="Unassembled WGS sequence"/>
</dbReference>
<dbReference type="AlphaFoldDB" id="A0AAD9UXJ0"/>
<sequence length="160" mass="18379">MPLPSTVQMSGSWTFVVGLPAVSARYPIRLKEPKPLTDQEAVPEDYRVHVYHSKQDRMWVQQWIIGMLQANRFNVTTNKQSSRNGSRVILVLTPELLNEAIRKTVLGIKLRDCDVEEEIKIECNSYMDLTTNDLSDFTLHEKFRSRVLKSLKMPLSICSA</sequence>
<reference evidence="1" key="2">
    <citation type="journal article" date="2023" name="Science">
        <title>Genomic signatures of disease resistance in endangered staghorn corals.</title>
        <authorList>
            <person name="Vollmer S.V."/>
            <person name="Selwyn J.D."/>
            <person name="Despard B.A."/>
            <person name="Roesel C.L."/>
        </authorList>
    </citation>
    <scope>NUCLEOTIDE SEQUENCE</scope>
    <source>
        <strain evidence="1">K2</strain>
    </source>
</reference>
<gene>
    <name evidence="1" type="ORF">P5673_024877</name>
</gene>
<accession>A0AAD9UXJ0</accession>